<keyword evidence="4" id="KW-1185">Reference proteome</keyword>
<name>A0A5N6K0M3_MONLA</name>
<feature type="coiled-coil region" evidence="1">
    <location>
        <begin position="187"/>
        <end position="214"/>
    </location>
</feature>
<evidence type="ECO:0000313" key="4">
    <source>
        <dbReference type="Proteomes" id="UP000326757"/>
    </source>
</evidence>
<accession>A0A5N6K0M3</accession>
<dbReference type="Proteomes" id="UP000326757">
    <property type="component" value="Unassembled WGS sequence"/>
</dbReference>
<comment type="caution">
    <text evidence="3">The sequence shown here is derived from an EMBL/GenBank/DDBJ whole genome shotgun (WGS) entry which is preliminary data.</text>
</comment>
<proteinExistence type="predicted"/>
<keyword evidence="1" id="KW-0175">Coiled coil</keyword>
<evidence type="ECO:0000256" key="1">
    <source>
        <dbReference type="SAM" id="Coils"/>
    </source>
</evidence>
<dbReference type="AlphaFoldDB" id="A0A5N6K0M3"/>
<organism evidence="3 4">
    <name type="scientific">Monilinia laxa</name>
    <name type="common">Brown rot fungus</name>
    <name type="synonym">Sclerotinia laxa</name>
    <dbReference type="NCBI Taxonomy" id="61186"/>
    <lineage>
        <taxon>Eukaryota</taxon>
        <taxon>Fungi</taxon>
        <taxon>Dikarya</taxon>
        <taxon>Ascomycota</taxon>
        <taxon>Pezizomycotina</taxon>
        <taxon>Leotiomycetes</taxon>
        <taxon>Helotiales</taxon>
        <taxon>Sclerotiniaceae</taxon>
        <taxon>Monilinia</taxon>
    </lineage>
</organism>
<dbReference type="EMBL" id="VIGI01000010">
    <property type="protein sequence ID" value="KAB8295345.1"/>
    <property type="molecule type" value="Genomic_DNA"/>
</dbReference>
<reference evidence="3 4" key="1">
    <citation type="submission" date="2019-06" db="EMBL/GenBank/DDBJ databases">
        <title>Genome Sequence of the Brown Rot Fungal Pathogen Monilinia laxa.</title>
        <authorList>
            <person name="De Miccolis Angelini R.M."/>
            <person name="Landi L."/>
            <person name="Abate D."/>
            <person name="Pollastro S."/>
            <person name="Romanazzi G."/>
            <person name="Faretra F."/>
        </authorList>
    </citation>
    <scope>NUCLEOTIDE SEQUENCE [LARGE SCALE GENOMIC DNA]</scope>
    <source>
        <strain evidence="3 4">Mlax316</strain>
    </source>
</reference>
<dbReference type="OrthoDB" id="8062037at2759"/>
<gene>
    <name evidence="3" type="ORF">EYC80_007246</name>
</gene>
<sequence>MVRRAREHDEDEREQMRQAQADYGDTNFNSPESEDDFPLWEDYEPMSPSAPGNFTDSRLRNHSPPAIRNPYRSLPPPPRAPPHRSQSQRIATGSGNSMQRAHSEYTRDLSLIEGIDNRIFNQARVLDRANTAHHRAERNIQEAFSRLLIVQQSRDRYEILHALAMQESVTPLLNEAYRVLHYEGQVLAHLIGERERADDRLAAARERFADEREAYMHGLRRTFNL</sequence>
<protein>
    <submittedName>
        <fullName evidence="3">Uncharacterized protein</fullName>
    </submittedName>
</protein>
<feature type="region of interest" description="Disordered" evidence="2">
    <location>
        <begin position="1"/>
        <end position="103"/>
    </location>
</feature>
<evidence type="ECO:0000313" key="3">
    <source>
        <dbReference type="EMBL" id="KAB8295345.1"/>
    </source>
</evidence>
<feature type="compositionally biased region" description="Acidic residues" evidence="2">
    <location>
        <begin position="32"/>
        <end position="44"/>
    </location>
</feature>
<feature type="compositionally biased region" description="Polar residues" evidence="2">
    <location>
        <begin position="85"/>
        <end position="100"/>
    </location>
</feature>
<evidence type="ECO:0000256" key="2">
    <source>
        <dbReference type="SAM" id="MobiDB-lite"/>
    </source>
</evidence>